<dbReference type="InterPro" id="IPR036065">
    <property type="entry name" value="BolA-like_sf"/>
</dbReference>
<evidence type="ECO:0000256" key="1">
    <source>
        <dbReference type="RuleBase" id="RU003860"/>
    </source>
</evidence>
<reference evidence="2 3" key="1">
    <citation type="journal article" date="2017" name="Int. J. Parasitol.">
        <title>The genome of the protozoan parasite Cystoisospora suis and a reverse vaccinology approach to identify vaccine candidates.</title>
        <authorList>
            <person name="Palmieri N."/>
            <person name="Shrestha A."/>
            <person name="Ruttkowski B."/>
            <person name="Beck T."/>
            <person name="Vogl C."/>
            <person name="Tomley F."/>
            <person name="Blake D.P."/>
            <person name="Joachim A."/>
        </authorList>
    </citation>
    <scope>NUCLEOTIDE SEQUENCE [LARGE SCALE GENOMIC DNA]</scope>
    <source>
        <strain evidence="2 3">Wien I</strain>
    </source>
</reference>
<dbReference type="GO" id="GO:0006879">
    <property type="term" value="P:intracellular iron ion homeostasis"/>
    <property type="evidence" value="ECO:0007669"/>
    <property type="project" value="InterPro"/>
</dbReference>
<comment type="similarity">
    <text evidence="1">Belongs to the BolA/IbaG family.</text>
</comment>
<comment type="caution">
    <text evidence="2">The sequence shown here is derived from an EMBL/GenBank/DDBJ whole genome shotgun (WGS) entry which is preliminary data.</text>
</comment>
<dbReference type="RefSeq" id="XP_067925856.1">
    <property type="nucleotide sequence ID" value="XM_068062159.1"/>
</dbReference>
<dbReference type="GO" id="GO:0051604">
    <property type="term" value="P:protein maturation"/>
    <property type="evidence" value="ECO:0007669"/>
    <property type="project" value="InterPro"/>
</dbReference>
<dbReference type="GO" id="GO:0005634">
    <property type="term" value="C:nucleus"/>
    <property type="evidence" value="ECO:0007669"/>
    <property type="project" value="TreeGrafter"/>
</dbReference>
<dbReference type="PANTHER" id="PTHR12735">
    <property type="entry name" value="BOLA-LIKE PROTEIN-RELATED"/>
    <property type="match status" value="1"/>
</dbReference>
<dbReference type="PIRSF" id="PIRSF003113">
    <property type="entry name" value="BolA"/>
    <property type="match status" value="1"/>
</dbReference>
<gene>
    <name evidence="2" type="ORF">CSUI_001956</name>
</gene>
<dbReference type="SUPFAM" id="SSF82657">
    <property type="entry name" value="BolA-like"/>
    <property type="match status" value="1"/>
</dbReference>
<proteinExistence type="inferred from homology"/>
<protein>
    <submittedName>
        <fullName evidence="2">Uncharacterized protein</fullName>
    </submittedName>
</protein>
<evidence type="ECO:0000313" key="2">
    <source>
        <dbReference type="EMBL" id="PHJ24183.1"/>
    </source>
</evidence>
<dbReference type="InterPro" id="IPR002634">
    <property type="entry name" value="BolA"/>
</dbReference>
<dbReference type="PANTHER" id="PTHR12735:SF27">
    <property type="entry name" value="BOLA-LIKE PROTEIN 2"/>
    <property type="match status" value="1"/>
</dbReference>
<dbReference type="GO" id="GO:0051537">
    <property type="term" value="F:2 iron, 2 sulfur cluster binding"/>
    <property type="evidence" value="ECO:0007669"/>
    <property type="project" value="InterPro"/>
</dbReference>
<dbReference type="Gene3D" id="3.10.20.90">
    <property type="entry name" value="Phosphatidylinositol 3-kinase Catalytic Subunit, Chain A, domain 1"/>
    <property type="match status" value="1"/>
</dbReference>
<accession>A0A2C6LAY6</accession>
<sequence length="108" mass="12169">MLSRFRQTFLRTMATAAAQGVQQGVLETKLQQALQPVLVRLEDKSCGCGAAYDCVIVSGMFAGKRLLDRHRMVNDVLKEELPNIHAFSMQCHTPQEWETKQKQSMEAS</sequence>
<organism evidence="2 3">
    <name type="scientific">Cystoisospora suis</name>
    <dbReference type="NCBI Taxonomy" id="483139"/>
    <lineage>
        <taxon>Eukaryota</taxon>
        <taxon>Sar</taxon>
        <taxon>Alveolata</taxon>
        <taxon>Apicomplexa</taxon>
        <taxon>Conoidasida</taxon>
        <taxon>Coccidia</taxon>
        <taxon>Eucoccidiorida</taxon>
        <taxon>Eimeriorina</taxon>
        <taxon>Sarcocystidae</taxon>
        <taxon>Cystoisospora</taxon>
    </lineage>
</organism>
<dbReference type="Proteomes" id="UP000221165">
    <property type="component" value="Unassembled WGS sequence"/>
</dbReference>
<dbReference type="EMBL" id="MIGC01000813">
    <property type="protein sequence ID" value="PHJ24183.1"/>
    <property type="molecule type" value="Genomic_DNA"/>
</dbReference>
<dbReference type="VEuPathDB" id="ToxoDB:CSUI_001956"/>
<dbReference type="OrthoDB" id="4983at2759"/>
<dbReference type="GeneID" id="94425370"/>
<dbReference type="InterPro" id="IPR045115">
    <property type="entry name" value="BOL2"/>
</dbReference>
<evidence type="ECO:0000313" key="3">
    <source>
        <dbReference type="Proteomes" id="UP000221165"/>
    </source>
</evidence>
<dbReference type="Pfam" id="PF01722">
    <property type="entry name" value="BolA"/>
    <property type="match status" value="1"/>
</dbReference>
<dbReference type="GO" id="GO:0005829">
    <property type="term" value="C:cytosol"/>
    <property type="evidence" value="ECO:0007669"/>
    <property type="project" value="TreeGrafter"/>
</dbReference>
<keyword evidence="3" id="KW-1185">Reference proteome</keyword>
<dbReference type="AlphaFoldDB" id="A0A2C6LAY6"/>
<name>A0A2C6LAY6_9APIC</name>